<comment type="caution">
    <text evidence="1">The sequence shown here is derived from an EMBL/GenBank/DDBJ whole genome shotgun (WGS) entry which is preliminary data.</text>
</comment>
<evidence type="ECO:0000313" key="1">
    <source>
        <dbReference type="EMBL" id="GFO21543.1"/>
    </source>
</evidence>
<dbReference type="AlphaFoldDB" id="A0AAV4BQY4"/>
<gene>
    <name evidence="1" type="ORF">PoB_004804800</name>
</gene>
<reference evidence="1 2" key="1">
    <citation type="journal article" date="2021" name="Elife">
        <title>Chloroplast acquisition without the gene transfer in kleptoplastic sea slugs, Plakobranchus ocellatus.</title>
        <authorList>
            <person name="Maeda T."/>
            <person name="Takahashi S."/>
            <person name="Yoshida T."/>
            <person name="Shimamura S."/>
            <person name="Takaki Y."/>
            <person name="Nagai Y."/>
            <person name="Toyoda A."/>
            <person name="Suzuki Y."/>
            <person name="Arimoto A."/>
            <person name="Ishii H."/>
            <person name="Satoh N."/>
            <person name="Nishiyama T."/>
            <person name="Hasebe M."/>
            <person name="Maruyama T."/>
            <person name="Minagawa J."/>
            <person name="Obokata J."/>
            <person name="Shigenobu S."/>
        </authorList>
    </citation>
    <scope>NUCLEOTIDE SEQUENCE [LARGE SCALE GENOMIC DNA]</scope>
</reference>
<accession>A0AAV4BQY4</accession>
<protein>
    <submittedName>
        <fullName evidence="1">Uncharacterized protein</fullName>
    </submittedName>
</protein>
<proteinExistence type="predicted"/>
<keyword evidence="2" id="KW-1185">Reference proteome</keyword>
<dbReference type="Proteomes" id="UP000735302">
    <property type="component" value="Unassembled WGS sequence"/>
</dbReference>
<sequence>MRGHVMAAPFPLSDRASDVRPVCKTQRIAPTLRQVADLMCARTKEKEYFKTCIVGTAASSVGLLVGTKCAAKSLRRGESKGGEESNDKLPQNAVCQEQSGSFSWFPDVWTKRGTHLTFCLDAAQGSNLRQKGSYRLQGQCRLPL</sequence>
<dbReference type="EMBL" id="BLXT01005260">
    <property type="protein sequence ID" value="GFO21543.1"/>
    <property type="molecule type" value="Genomic_DNA"/>
</dbReference>
<evidence type="ECO:0000313" key="2">
    <source>
        <dbReference type="Proteomes" id="UP000735302"/>
    </source>
</evidence>
<organism evidence="1 2">
    <name type="scientific">Plakobranchus ocellatus</name>
    <dbReference type="NCBI Taxonomy" id="259542"/>
    <lineage>
        <taxon>Eukaryota</taxon>
        <taxon>Metazoa</taxon>
        <taxon>Spiralia</taxon>
        <taxon>Lophotrochozoa</taxon>
        <taxon>Mollusca</taxon>
        <taxon>Gastropoda</taxon>
        <taxon>Heterobranchia</taxon>
        <taxon>Euthyneura</taxon>
        <taxon>Panpulmonata</taxon>
        <taxon>Sacoglossa</taxon>
        <taxon>Placobranchoidea</taxon>
        <taxon>Plakobranchidae</taxon>
        <taxon>Plakobranchus</taxon>
    </lineage>
</organism>
<name>A0AAV4BQY4_9GAST</name>